<feature type="compositionally biased region" description="Low complexity" evidence="1">
    <location>
        <begin position="54"/>
        <end position="72"/>
    </location>
</feature>
<dbReference type="OrthoDB" id="2107166at2759"/>
<reference evidence="2 3" key="1">
    <citation type="submission" date="2018-11" db="EMBL/GenBank/DDBJ databases">
        <title>Genome sequence of Saitozyma podzolica DSM 27192.</title>
        <authorList>
            <person name="Aliyu H."/>
            <person name="Gorte O."/>
            <person name="Ochsenreither K."/>
        </authorList>
    </citation>
    <scope>NUCLEOTIDE SEQUENCE [LARGE SCALE GENOMIC DNA]</scope>
    <source>
        <strain evidence="2 3">DSM 27192</strain>
    </source>
</reference>
<dbReference type="Gene3D" id="3.10.350.10">
    <property type="entry name" value="LysM domain"/>
    <property type="match status" value="1"/>
</dbReference>
<feature type="compositionally biased region" description="Basic and acidic residues" evidence="1">
    <location>
        <begin position="346"/>
        <end position="370"/>
    </location>
</feature>
<evidence type="ECO:0008006" key="4">
    <source>
        <dbReference type="Google" id="ProtNLM"/>
    </source>
</evidence>
<organism evidence="2 3">
    <name type="scientific">Saitozyma podzolica</name>
    <dbReference type="NCBI Taxonomy" id="1890683"/>
    <lineage>
        <taxon>Eukaryota</taxon>
        <taxon>Fungi</taxon>
        <taxon>Dikarya</taxon>
        <taxon>Basidiomycota</taxon>
        <taxon>Agaricomycotina</taxon>
        <taxon>Tremellomycetes</taxon>
        <taxon>Tremellales</taxon>
        <taxon>Trimorphomycetaceae</taxon>
        <taxon>Saitozyma</taxon>
    </lineage>
</organism>
<comment type="caution">
    <text evidence="2">The sequence shown here is derived from an EMBL/GenBank/DDBJ whole genome shotgun (WGS) entry which is preliminary data.</text>
</comment>
<dbReference type="Proteomes" id="UP000279259">
    <property type="component" value="Unassembled WGS sequence"/>
</dbReference>
<evidence type="ECO:0000313" key="2">
    <source>
        <dbReference type="EMBL" id="RSH91926.1"/>
    </source>
</evidence>
<feature type="compositionally biased region" description="Pro residues" evidence="1">
    <location>
        <begin position="38"/>
        <end position="47"/>
    </location>
</feature>
<sequence length="591" mass="62162">MSASPAPSSRYPGLAVSPPPSVWGLSTEISAPIASHIPVPPPRPPSSLPDLTHTSSSATPSRASTPASGPAGLTPSNSLRRRARASDPHTTSPVPVPISASPANGSHPLATGYGSSPEAGPSDVSRPTLLRLTSETERRLEDAGLSSAREGREGSERGPGSARGKRSSEDKARRSDEAGEVEVKANESLAGVALLYGIDLATLRKTNKLWPSDPVHLRTHLYVPLEACRWNKASEVLVRGPGEGQVTLTAKAGHGSVRGDGALSDRDQHGPGAKGKGKERAGSGGEGWSGHRRSATDGDLAGRSNMEMDLELGVGVDSGSWENEYDEWADSPSKPNASGGTSYPVEVRRSDSKDSADDKDGVVHNSHDAEESTGPPRTGVRVLDVVRIPASQLRFFPRAQRPESSRSSFESDLRRTSLTLTRRATVASSSTSARSRQPSESGPEIHHDLTTLPAALQPEPVTSHKSTTVRIRPPTNAPTPGSGSGGKGNGLANRLSALFVVPPPPIPGDPLLPPRKPRPRVSLDSARSSGLSSPRRSRRSSVASSPRQGGSVIDELEMQVQSRGSMETLKDSRPNGNGRLLVDLDEGKKLD</sequence>
<feature type="compositionally biased region" description="Basic and acidic residues" evidence="1">
    <location>
        <begin position="166"/>
        <end position="181"/>
    </location>
</feature>
<feature type="compositionally biased region" description="Pro residues" evidence="1">
    <location>
        <begin position="501"/>
        <end position="514"/>
    </location>
</feature>
<feature type="region of interest" description="Disordered" evidence="1">
    <location>
        <begin position="323"/>
        <end position="591"/>
    </location>
</feature>
<feature type="region of interest" description="Disordered" evidence="1">
    <location>
        <begin position="253"/>
        <end position="304"/>
    </location>
</feature>
<evidence type="ECO:0000313" key="3">
    <source>
        <dbReference type="Proteomes" id="UP000279259"/>
    </source>
</evidence>
<feature type="region of interest" description="Disordered" evidence="1">
    <location>
        <begin position="1"/>
        <end position="181"/>
    </location>
</feature>
<keyword evidence="3" id="KW-1185">Reference proteome</keyword>
<dbReference type="InterPro" id="IPR036779">
    <property type="entry name" value="LysM_dom_sf"/>
</dbReference>
<proteinExistence type="predicted"/>
<protein>
    <recommendedName>
        <fullName evidence="4">LysM domain-containing protein</fullName>
    </recommendedName>
</protein>
<feature type="compositionally biased region" description="Basic and acidic residues" evidence="1">
    <location>
        <begin position="400"/>
        <end position="415"/>
    </location>
</feature>
<dbReference type="STRING" id="1890683.A0A427YLH6"/>
<evidence type="ECO:0000256" key="1">
    <source>
        <dbReference type="SAM" id="MobiDB-lite"/>
    </source>
</evidence>
<gene>
    <name evidence="2" type="ORF">EHS25_009296</name>
</gene>
<name>A0A427YLH6_9TREE</name>
<dbReference type="AlphaFoldDB" id="A0A427YLH6"/>
<dbReference type="EMBL" id="RSCD01000007">
    <property type="protein sequence ID" value="RSH91926.1"/>
    <property type="molecule type" value="Genomic_DNA"/>
</dbReference>
<accession>A0A427YLH6</accession>
<feature type="compositionally biased region" description="Low complexity" evidence="1">
    <location>
        <begin position="520"/>
        <end position="547"/>
    </location>
</feature>
<feature type="compositionally biased region" description="Low complexity" evidence="1">
    <location>
        <begin position="416"/>
        <end position="436"/>
    </location>
</feature>